<evidence type="ECO:0000313" key="2">
    <source>
        <dbReference type="EMBL" id="QNM07128.1"/>
    </source>
</evidence>
<keyword evidence="1" id="KW-0472">Membrane</keyword>
<dbReference type="EMBL" id="CP060635">
    <property type="protein sequence ID" value="QNM07128.1"/>
    <property type="molecule type" value="Genomic_DNA"/>
</dbReference>
<dbReference type="AlphaFoldDB" id="A0A7G9G8J6"/>
<name>A0A7G9G8J6_9FIRM</name>
<accession>A0A7G9G8J6</accession>
<dbReference type="Proteomes" id="UP000515860">
    <property type="component" value="Chromosome"/>
</dbReference>
<dbReference type="KEGG" id="whj:H9Q79_09125"/>
<proteinExistence type="predicted"/>
<protein>
    <submittedName>
        <fullName evidence="2">Uncharacterized protein</fullName>
    </submittedName>
</protein>
<evidence type="ECO:0000256" key="1">
    <source>
        <dbReference type="SAM" id="Phobius"/>
    </source>
</evidence>
<evidence type="ECO:0000313" key="3">
    <source>
        <dbReference type="Proteomes" id="UP000515860"/>
    </source>
</evidence>
<keyword evidence="1" id="KW-1133">Transmembrane helix</keyword>
<reference evidence="2 3" key="1">
    <citation type="submission" date="2020-08" db="EMBL/GenBank/DDBJ databases">
        <authorList>
            <person name="Liu C."/>
            <person name="Sun Q."/>
        </authorList>
    </citation>
    <scope>NUCLEOTIDE SEQUENCE [LARGE SCALE GENOMIC DNA]</scope>
    <source>
        <strain evidence="2 3">NSJ-29</strain>
    </source>
</reference>
<gene>
    <name evidence="2" type="ORF">H9Q79_09125</name>
</gene>
<dbReference type="RefSeq" id="WP_249328123.1">
    <property type="nucleotide sequence ID" value="NZ_CP060635.1"/>
</dbReference>
<sequence>MKKGKKVGRWMILALFALGFGWHAVQEFALVLQYGDLKGGLKVAAAALVIGLAYFAVLFVPSILEKRRKN</sequence>
<feature type="transmembrane region" description="Helical" evidence="1">
    <location>
        <begin position="43"/>
        <end position="64"/>
    </location>
</feature>
<keyword evidence="1" id="KW-0812">Transmembrane</keyword>
<organism evidence="2 3">
    <name type="scientific">Wansuia hejianensis</name>
    <dbReference type="NCBI Taxonomy" id="2763667"/>
    <lineage>
        <taxon>Bacteria</taxon>
        <taxon>Bacillati</taxon>
        <taxon>Bacillota</taxon>
        <taxon>Clostridia</taxon>
        <taxon>Lachnospirales</taxon>
        <taxon>Lachnospiraceae</taxon>
        <taxon>Wansuia</taxon>
    </lineage>
</organism>
<keyword evidence="3" id="KW-1185">Reference proteome</keyword>